<name>A0A0F9VEH0_9ZZZZ</name>
<accession>A0A0F9VEH0</accession>
<organism evidence="1">
    <name type="scientific">marine sediment metagenome</name>
    <dbReference type="NCBI Taxonomy" id="412755"/>
    <lineage>
        <taxon>unclassified sequences</taxon>
        <taxon>metagenomes</taxon>
        <taxon>ecological metagenomes</taxon>
    </lineage>
</organism>
<sequence>MSDLVECSECKLKFDLDEYDNCPDCEDDLIECEVCEHKFNYKLKSCPNCDENTVPEGTECEFCEKPAVRYMQDNPVCEDHFQQ</sequence>
<protein>
    <submittedName>
        <fullName evidence="1">Uncharacterized protein</fullName>
    </submittedName>
</protein>
<reference evidence="1" key="1">
    <citation type="journal article" date="2015" name="Nature">
        <title>Complex archaea that bridge the gap between prokaryotes and eukaryotes.</title>
        <authorList>
            <person name="Spang A."/>
            <person name="Saw J.H."/>
            <person name="Jorgensen S.L."/>
            <person name="Zaremba-Niedzwiedzka K."/>
            <person name="Martijn J."/>
            <person name="Lind A.E."/>
            <person name="van Eijk R."/>
            <person name="Schleper C."/>
            <person name="Guy L."/>
            <person name="Ettema T.J."/>
        </authorList>
    </citation>
    <scope>NUCLEOTIDE SEQUENCE</scope>
</reference>
<evidence type="ECO:0000313" key="1">
    <source>
        <dbReference type="EMBL" id="KKN64193.1"/>
    </source>
</evidence>
<dbReference type="EMBL" id="LAZR01000564">
    <property type="protein sequence ID" value="KKN64193.1"/>
    <property type="molecule type" value="Genomic_DNA"/>
</dbReference>
<gene>
    <name evidence="1" type="ORF">LCGC14_0494040</name>
</gene>
<dbReference type="AlphaFoldDB" id="A0A0F9VEH0"/>
<comment type="caution">
    <text evidence="1">The sequence shown here is derived from an EMBL/GenBank/DDBJ whole genome shotgun (WGS) entry which is preliminary data.</text>
</comment>
<proteinExistence type="predicted"/>